<evidence type="ECO:0000313" key="1">
    <source>
        <dbReference type="EMBL" id="BAR63063.1"/>
    </source>
</evidence>
<name>A0A0E4BYB4_9BRAD</name>
<protein>
    <submittedName>
        <fullName evidence="1">Uncharacterized protein</fullName>
    </submittedName>
</protein>
<dbReference type="Proteomes" id="UP000063308">
    <property type="component" value="Chromosome"/>
</dbReference>
<sequence length="50" mass="5976">MVEYRGRSGWSTVHMFIHGAPRRLTGWWSELMVQAIPTRQLRAQWQRCFG</sequence>
<reference evidence="1 2" key="1">
    <citation type="submission" date="2014-11" db="EMBL/GenBank/DDBJ databases">
        <title>Symbiosis island explosion on the genome of extra-slow-growing strains of soybean bradyrhizobia with massive insertion sequences.</title>
        <authorList>
            <person name="Iida T."/>
            <person name="Minamisawa K."/>
        </authorList>
    </citation>
    <scope>NUCLEOTIDE SEQUENCE [LARGE SCALE GENOMIC DNA]</scope>
    <source>
        <strain evidence="1 2">NK6</strain>
    </source>
</reference>
<proteinExistence type="predicted"/>
<organism evidence="1 2">
    <name type="scientific">Bradyrhizobium diazoefficiens</name>
    <dbReference type="NCBI Taxonomy" id="1355477"/>
    <lineage>
        <taxon>Bacteria</taxon>
        <taxon>Pseudomonadati</taxon>
        <taxon>Pseudomonadota</taxon>
        <taxon>Alphaproteobacteria</taxon>
        <taxon>Hyphomicrobiales</taxon>
        <taxon>Nitrobacteraceae</taxon>
        <taxon>Bradyrhizobium</taxon>
    </lineage>
</organism>
<dbReference type="AlphaFoldDB" id="A0A0E4BYB4"/>
<gene>
    <name evidence="1" type="ORF">NK6_9929</name>
</gene>
<accession>A0A0E4BYB4</accession>
<evidence type="ECO:0000313" key="2">
    <source>
        <dbReference type="Proteomes" id="UP000063308"/>
    </source>
</evidence>
<dbReference type="EMBL" id="AP014685">
    <property type="protein sequence ID" value="BAR63063.1"/>
    <property type="molecule type" value="Genomic_DNA"/>
</dbReference>